<feature type="compositionally biased region" description="Basic and acidic residues" evidence="1">
    <location>
        <begin position="207"/>
        <end position="227"/>
    </location>
</feature>
<proteinExistence type="predicted"/>
<evidence type="ECO:0000256" key="1">
    <source>
        <dbReference type="SAM" id="MobiDB-lite"/>
    </source>
</evidence>
<feature type="compositionally biased region" description="Acidic residues" evidence="1">
    <location>
        <begin position="228"/>
        <end position="241"/>
    </location>
</feature>
<sequence length="415" mass="47575">MDNYAYGAHGRIRVFLADLHYVLGSLPPSTPHGLAPNAVFNSISCQPDLAQYYDPHTQPSWKGPTRRSRAWKKNQSKIETARSPPIPSVKQTKLGSPPKGYTVQFPRGRQPANTYDRCNRHLDLYQHTTHRRPANIYDHIKRYRPEENFQRATQVQAKDQQVNFRYSDEQEPRSFEEPLDQSFHLELLDQQRDSAVNYPCDEVNDHLFSEPPIKKTTGEHHSGAHSDAEEDERLDQDESEWDDRSDLDIMADSDHFYPFLSPAAPINHEVNSIHSHHDGSQEDTAFDPTLTVGPISHEEAVSELIPLPIMPIEPELAAPSNDLYFVAPVRNPTLLLHDCHAPLPTETIDPVHTYLDRNIVPILLEDNFTYRQPNQSLDSLPNNNVPDYLNHSISDDHHEYGNHNIYNNDHNVDHK</sequence>
<feature type="region of interest" description="Disordered" evidence="1">
    <location>
        <begin position="55"/>
        <end position="113"/>
    </location>
</feature>
<feature type="compositionally biased region" description="Basic residues" evidence="1">
    <location>
        <begin position="64"/>
        <end position="75"/>
    </location>
</feature>
<reference evidence="3" key="1">
    <citation type="submission" date="2014-03" db="EMBL/GenBank/DDBJ databases">
        <title>The Genome Sequence of Puccinia striiformis f. sp. tritici PST-78.</title>
        <authorList>
            <consortium name="The Broad Institute Genome Sequencing Platform"/>
            <person name="Cuomo C."/>
            <person name="Hulbert S."/>
            <person name="Chen X."/>
            <person name="Walker B."/>
            <person name="Young S.K."/>
            <person name="Zeng Q."/>
            <person name="Gargeya S."/>
            <person name="Fitzgerald M."/>
            <person name="Haas B."/>
            <person name="Abouelleil A."/>
            <person name="Alvarado L."/>
            <person name="Arachchi H.M."/>
            <person name="Berlin A.M."/>
            <person name="Chapman S.B."/>
            <person name="Goldberg J."/>
            <person name="Griggs A."/>
            <person name="Gujja S."/>
            <person name="Hansen M."/>
            <person name="Howarth C."/>
            <person name="Imamovic A."/>
            <person name="Larimer J."/>
            <person name="McCowan C."/>
            <person name="Montmayeur A."/>
            <person name="Murphy C."/>
            <person name="Neiman D."/>
            <person name="Pearson M."/>
            <person name="Priest M."/>
            <person name="Roberts A."/>
            <person name="Saif S."/>
            <person name="Shea T."/>
            <person name="Sisk P."/>
            <person name="Sykes S."/>
            <person name="Wortman J."/>
            <person name="Nusbaum C."/>
            <person name="Birren B."/>
        </authorList>
    </citation>
    <scope>NUCLEOTIDE SEQUENCE [LARGE SCALE GENOMIC DNA]</scope>
    <source>
        <strain evidence="3">race PST-78</strain>
    </source>
</reference>
<dbReference type="Proteomes" id="UP000054564">
    <property type="component" value="Unassembled WGS sequence"/>
</dbReference>
<gene>
    <name evidence="2" type="ORF">PSTG_06988</name>
</gene>
<dbReference type="EMBL" id="AJIL01000043">
    <property type="protein sequence ID" value="KNE99697.1"/>
    <property type="molecule type" value="Genomic_DNA"/>
</dbReference>
<dbReference type="OrthoDB" id="10647256at2759"/>
<evidence type="ECO:0000313" key="2">
    <source>
        <dbReference type="EMBL" id="KNE99697.1"/>
    </source>
</evidence>
<dbReference type="AlphaFoldDB" id="A0A0L0VK92"/>
<evidence type="ECO:0000313" key="3">
    <source>
        <dbReference type="Proteomes" id="UP000054564"/>
    </source>
</evidence>
<protein>
    <submittedName>
        <fullName evidence="2">Uncharacterized protein</fullName>
    </submittedName>
</protein>
<keyword evidence="3" id="KW-1185">Reference proteome</keyword>
<comment type="caution">
    <text evidence="2">The sequence shown here is derived from an EMBL/GenBank/DDBJ whole genome shotgun (WGS) entry which is preliminary data.</text>
</comment>
<dbReference type="STRING" id="1165861.A0A0L0VK92"/>
<feature type="region of interest" description="Disordered" evidence="1">
    <location>
        <begin position="207"/>
        <end position="242"/>
    </location>
</feature>
<name>A0A0L0VK92_9BASI</name>
<accession>A0A0L0VK92</accession>
<organism evidence="2 3">
    <name type="scientific">Puccinia striiformis f. sp. tritici PST-78</name>
    <dbReference type="NCBI Taxonomy" id="1165861"/>
    <lineage>
        <taxon>Eukaryota</taxon>
        <taxon>Fungi</taxon>
        <taxon>Dikarya</taxon>
        <taxon>Basidiomycota</taxon>
        <taxon>Pucciniomycotina</taxon>
        <taxon>Pucciniomycetes</taxon>
        <taxon>Pucciniales</taxon>
        <taxon>Pucciniaceae</taxon>
        <taxon>Puccinia</taxon>
    </lineage>
</organism>